<comment type="catalytic activity">
    <reaction evidence="7">
        <text>L-cysteinyl-[prolipoprotein] + a 1,2-diacyl-sn-glycero-3-phospho-(1'-sn-glycerol) = an S-1,2-diacyl-sn-glyceryl-L-cysteinyl-[prolipoprotein] + sn-glycerol 1-phosphate + H(+)</text>
        <dbReference type="Rhea" id="RHEA:56712"/>
        <dbReference type="Rhea" id="RHEA-COMP:14679"/>
        <dbReference type="Rhea" id="RHEA-COMP:14680"/>
        <dbReference type="ChEBI" id="CHEBI:15378"/>
        <dbReference type="ChEBI" id="CHEBI:29950"/>
        <dbReference type="ChEBI" id="CHEBI:57685"/>
        <dbReference type="ChEBI" id="CHEBI:64716"/>
        <dbReference type="ChEBI" id="CHEBI:140658"/>
        <dbReference type="EC" id="2.5.1.145"/>
    </reaction>
</comment>
<sequence length="294" mass="33182">MILLEIPSPPSRGFFIGPFEIRYYALFILAGIFLAAWLGSKRFVARGGSSEKFDASVLVTVLVGIVGARLYHVITDYQLYFGPGRNPWQAFNIRAGGLGIWGGVALGAVALWFMCRRYRLDFGSFADVLAPGVLFAQAIGRLGNWFNQELFGRPTTLPWGLHIDPQYRPDGYEQYDTFHPTFLYELVWDTAGGFVLLWVERRFKLGRGKLFTAYVAWYTFGRFFIEALRIDPVNHVGAFRLNNYVSVIVFVAAVATLVWQLRRVPGVRLWPFGFAVPQGSLVPARPRPERAATD</sequence>
<evidence type="ECO:0000313" key="9">
    <source>
        <dbReference type="Proteomes" id="UP000749311"/>
    </source>
</evidence>
<keyword evidence="2 7" id="KW-1003">Cell membrane</keyword>
<dbReference type="InterPro" id="IPR001640">
    <property type="entry name" value="Lgt"/>
</dbReference>
<reference evidence="8 9" key="1">
    <citation type="submission" date="2020-02" db="EMBL/GenBank/DDBJ databases">
        <title>Sequencing the genomes of 1000 actinobacteria strains.</title>
        <authorList>
            <person name="Klenk H.-P."/>
        </authorList>
    </citation>
    <scope>NUCLEOTIDE SEQUENCE [LARGE SCALE GENOMIC DNA]</scope>
    <source>
        <strain evidence="8 9">DSM 19609</strain>
    </source>
</reference>
<evidence type="ECO:0000256" key="6">
    <source>
        <dbReference type="ARBA" id="ARBA00023136"/>
    </source>
</evidence>
<evidence type="ECO:0000256" key="7">
    <source>
        <dbReference type="HAMAP-Rule" id="MF_01147"/>
    </source>
</evidence>
<comment type="pathway">
    <text evidence="7">Protein modification; lipoprotein biosynthesis (diacylglyceryl transfer).</text>
</comment>
<evidence type="ECO:0000256" key="3">
    <source>
        <dbReference type="ARBA" id="ARBA00022679"/>
    </source>
</evidence>
<evidence type="ECO:0000256" key="2">
    <source>
        <dbReference type="ARBA" id="ARBA00022475"/>
    </source>
</evidence>
<dbReference type="GO" id="GO:0016740">
    <property type="term" value="F:transferase activity"/>
    <property type="evidence" value="ECO:0007669"/>
    <property type="project" value="UniProtKB-KW"/>
</dbReference>
<comment type="subcellular location">
    <subcellularLocation>
        <location evidence="7">Cell membrane</location>
        <topology evidence="7">Multi-pass membrane protein</topology>
    </subcellularLocation>
</comment>
<feature type="transmembrane region" description="Helical" evidence="7">
    <location>
        <begin position="241"/>
        <end position="259"/>
    </location>
</feature>
<feature type="transmembrane region" description="Helical" evidence="7">
    <location>
        <begin position="21"/>
        <end position="40"/>
    </location>
</feature>
<proteinExistence type="inferred from homology"/>
<name>A0ABX0SDK7_9ACTN</name>
<gene>
    <name evidence="7" type="primary">lgt</name>
    <name evidence="8" type="ORF">FB473_001125</name>
</gene>
<dbReference type="RefSeq" id="WP_167165486.1">
    <property type="nucleotide sequence ID" value="NZ_BAAAOO010000015.1"/>
</dbReference>
<keyword evidence="4 7" id="KW-0812">Transmembrane</keyword>
<dbReference type="HAMAP" id="MF_01147">
    <property type="entry name" value="Lgt"/>
    <property type="match status" value="1"/>
</dbReference>
<comment type="caution">
    <text evidence="8">The sequence shown here is derived from an EMBL/GenBank/DDBJ whole genome shotgun (WGS) entry which is preliminary data.</text>
</comment>
<feature type="transmembrane region" description="Helical" evidence="7">
    <location>
        <begin position="211"/>
        <end position="229"/>
    </location>
</feature>
<feature type="transmembrane region" description="Helical" evidence="7">
    <location>
        <begin position="52"/>
        <end position="71"/>
    </location>
</feature>
<comment type="similarity">
    <text evidence="1 7">Belongs to the Lgt family.</text>
</comment>
<dbReference type="PANTHER" id="PTHR30589:SF0">
    <property type="entry name" value="PHOSPHATIDYLGLYCEROL--PROLIPOPROTEIN DIACYLGLYCERYL TRANSFERASE"/>
    <property type="match status" value="1"/>
</dbReference>
<accession>A0ABX0SDK7</accession>
<organism evidence="8 9">
    <name type="scientific">Brooklawnia cerclae</name>
    <dbReference type="NCBI Taxonomy" id="349934"/>
    <lineage>
        <taxon>Bacteria</taxon>
        <taxon>Bacillati</taxon>
        <taxon>Actinomycetota</taxon>
        <taxon>Actinomycetes</taxon>
        <taxon>Propionibacteriales</taxon>
        <taxon>Propionibacteriaceae</taxon>
        <taxon>Brooklawnia</taxon>
    </lineage>
</organism>
<keyword evidence="9" id="KW-1185">Reference proteome</keyword>
<feature type="transmembrane region" description="Helical" evidence="7">
    <location>
        <begin position="91"/>
        <end position="113"/>
    </location>
</feature>
<evidence type="ECO:0000256" key="4">
    <source>
        <dbReference type="ARBA" id="ARBA00022692"/>
    </source>
</evidence>
<dbReference type="Proteomes" id="UP000749311">
    <property type="component" value="Unassembled WGS sequence"/>
</dbReference>
<dbReference type="PANTHER" id="PTHR30589">
    <property type="entry name" value="PROLIPOPROTEIN DIACYLGLYCERYL TRANSFERASE"/>
    <property type="match status" value="1"/>
</dbReference>
<dbReference type="EC" id="2.5.1.145" evidence="7"/>
<dbReference type="EMBL" id="JAAMOZ010000001">
    <property type="protein sequence ID" value="NIH56480.1"/>
    <property type="molecule type" value="Genomic_DNA"/>
</dbReference>
<comment type="function">
    <text evidence="7">Catalyzes the transfer of the diacylglyceryl group from phosphatidylglycerol to the sulfhydryl group of the N-terminal cysteine of a prolipoprotein, the first step in the formation of mature lipoproteins.</text>
</comment>
<dbReference type="PROSITE" id="PS01311">
    <property type="entry name" value="LGT"/>
    <property type="match status" value="1"/>
</dbReference>
<evidence type="ECO:0000256" key="5">
    <source>
        <dbReference type="ARBA" id="ARBA00022989"/>
    </source>
</evidence>
<dbReference type="NCBIfam" id="TIGR00544">
    <property type="entry name" value="lgt"/>
    <property type="match status" value="1"/>
</dbReference>
<evidence type="ECO:0000313" key="8">
    <source>
        <dbReference type="EMBL" id="NIH56480.1"/>
    </source>
</evidence>
<dbReference type="Pfam" id="PF01790">
    <property type="entry name" value="LGT"/>
    <property type="match status" value="1"/>
</dbReference>
<keyword evidence="6 7" id="KW-0472">Membrane</keyword>
<keyword evidence="5 7" id="KW-1133">Transmembrane helix</keyword>
<protein>
    <recommendedName>
        <fullName evidence="7">Phosphatidylglycerol--prolipoprotein diacylglyceryl transferase</fullName>
        <ecNumber evidence="7">2.5.1.145</ecNumber>
    </recommendedName>
</protein>
<keyword evidence="3 7" id="KW-0808">Transferase</keyword>
<evidence type="ECO:0000256" key="1">
    <source>
        <dbReference type="ARBA" id="ARBA00007150"/>
    </source>
</evidence>
<feature type="binding site" evidence="7">
    <location>
        <position position="141"/>
    </location>
    <ligand>
        <name>a 1,2-diacyl-sn-glycero-3-phospho-(1'-sn-glycerol)</name>
        <dbReference type="ChEBI" id="CHEBI:64716"/>
    </ligand>
</feature>